<sequence length="86" mass="10112">MPNRTAITELCYLFWFFQNTHLGGVSYNYDAHCIMMNVLSANHFRYFSKEPIQICSKGTISVSHQLVIFWFMCSFFIYYGQLGNDC</sequence>
<comment type="caution">
    <text evidence="1">The sequence shown here is derived from an EMBL/GenBank/DDBJ whole genome shotgun (WGS) entry which is preliminary data.</text>
</comment>
<dbReference type="Proteomes" id="UP000230233">
    <property type="component" value="Chromosome I"/>
</dbReference>
<keyword evidence="2" id="KW-1185">Reference proteome</keyword>
<gene>
    <name evidence="1" type="primary">Cnig_chr_I.g1663</name>
    <name evidence="1" type="ORF">B9Z55_001663</name>
</gene>
<organism evidence="1 2">
    <name type="scientific">Caenorhabditis nigoni</name>
    <dbReference type="NCBI Taxonomy" id="1611254"/>
    <lineage>
        <taxon>Eukaryota</taxon>
        <taxon>Metazoa</taxon>
        <taxon>Ecdysozoa</taxon>
        <taxon>Nematoda</taxon>
        <taxon>Chromadorea</taxon>
        <taxon>Rhabditida</taxon>
        <taxon>Rhabditina</taxon>
        <taxon>Rhabditomorpha</taxon>
        <taxon>Rhabditoidea</taxon>
        <taxon>Rhabditidae</taxon>
        <taxon>Peloderinae</taxon>
        <taxon>Caenorhabditis</taxon>
    </lineage>
</organism>
<name>A0A2G5VGP5_9PELO</name>
<protein>
    <submittedName>
        <fullName evidence="1">Uncharacterized protein</fullName>
    </submittedName>
</protein>
<evidence type="ECO:0000313" key="2">
    <source>
        <dbReference type="Proteomes" id="UP000230233"/>
    </source>
</evidence>
<evidence type="ECO:0000313" key="1">
    <source>
        <dbReference type="EMBL" id="PIC50969.1"/>
    </source>
</evidence>
<reference evidence="2" key="1">
    <citation type="submission" date="2017-10" db="EMBL/GenBank/DDBJ databases">
        <title>Rapid genome shrinkage in a self-fertile nematode reveals novel sperm competition proteins.</title>
        <authorList>
            <person name="Yin D."/>
            <person name="Schwarz E.M."/>
            <person name="Thomas C.G."/>
            <person name="Felde R.L."/>
            <person name="Korf I.F."/>
            <person name="Cutter A.D."/>
            <person name="Schartner C.M."/>
            <person name="Ralston E.J."/>
            <person name="Meyer B.J."/>
            <person name="Haag E.S."/>
        </authorList>
    </citation>
    <scope>NUCLEOTIDE SEQUENCE [LARGE SCALE GENOMIC DNA]</scope>
    <source>
        <strain evidence="2">JU1422</strain>
    </source>
</reference>
<proteinExistence type="predicted"/>
<dbReference type="EMBL" id="PDUG01000001">
    <property type="protein sequence ID" value="PIC50969.1"/>
    <property type="molecule type" value="Genomic_DNA"/>
</dbReference>
<accession>A0A2G5VGP5</accession>
<dbReference type="AlphaFoldDB" id="A0A2G5VGP5"/>